<evidence type="ECO:0000313" key="2">
    <source>
        <dbReference type="EMBL" id="KAG5920537.1"/>
    </source>
</evidence>
<dbReference type="OrthoDB" id="4502894at2759"/>
<feature type="transmembrane region" description="Helical" evidence="1">
    <location>
        <begin position="20"/>
        <end position="42"/>
    </location>
</feature>
<proteinExistence type="predicted"/>
<keyword evidence="1" id="KW-1133">Transmembrane helix</keyword>
<feature type="transmembrane region" description="Helical" evidence="1">
    <location>
        <begin position="87"/>
        <end position="112"/>
    </location>
</feature>
<keyword evidence="1" id="KW-0812">Transmembrane</keyword>
<sequence length="209" mass="23437">MDDASLSSSSFTTPVLHVVRSVWSIPWAAYAAFLASAVLFPLHVLWTPVSYLLGLLQTVFAPVGYVLDYAGGWVSYVAGFLISLEPLYTFFSIAAFIGILAGILAALMSAFLTTSLDMHDDFDDGQVTSLRSHHKKRLQNQSRKEQYLQDQYLSRADRTLQQQQFGLESDWNWADPTALASPHKASRFRRISSLQAETIHEEEDDDSEQ</sequence>
<dbReference type="SUPFAM" id="SSF103473">
    <property type="entry name" value="MFS general substrate transporter"/>
    <property type="match status" value="1"/>
</dbReference>
<organism evidence="2 3">
    <name type="scientific">Claviceps africana</name>
    <dbReference type="NCBI Taxonomy" id="83212"/>
    <lineage>
        <taxon>Eukaryota</taxon>
        <taxon>Fungi</taxon>
        <taxon>Dikarya</taxon>
        <taxon>Ascomycota</taxon>
        <taxon>Pezizomycotina</taxon>
        <taxon>Sordariomycetes</taxon>
        <taxon>Hypocreomycetidae</taxon>
        <taxon>Hypocreales</taxon>
        <taxon>Clavicipitaceae</taxon>
        <taxon>Claviceps</taxon>
    </lineage>
</organism>
<evidence type="ECO:0000256" key="1">
    <source>
        <dbReference type="SAM" id="Phobius"/>
    </source>
</evidence>
<feature type="transmembrane region" description="Helical" evidence="1">
    <location>
        <begin position="49"/>
        <end position="67"/>
    </location>
</feature>
<dbReference type="Proteomes" id="UP000811619">
    <property type="component" value="Unassembled WGS sequence"/>
</dbReference>
<dbReference type="AlphaFoldDB" id="A0A8K0J3B8"/>
<keyword evidence="1" id="KW-0472">Membrane</keyword>
<evidence type="ECO:0000313" key="3">
    <source>
        <dbReference type="Proteomes" id="UP000811619"/>
    </source>
</evidence>
<name>A0A8K0J3B8_9HYPO</name>
<protein>
    <submittedName>
        <fullName evidence="2">Uncharacterized protein</fullName>
    </submittedName>
</protein>
<reference evidence="2" key="1">
    <citation type="journal article" date="2020" name="bioRxiv">
        <title>Whole genome comparisons of ergot fungi reveals the divergence and evolution of species within the genus Claviceps are the result of varying mechanisms driving genome evolution and host range expansion.</title>
        <authorList>
            <person name="Wyka S.A."/>
            <person name="Mondo S.J."/>
            <person name="Liu M."/>
            <person name="Dettman J."/>
            <person name="Nalam V."/>
            <person name="Broders K.D."/>
        </authorList>
    </citation>
    <scope>NUCLEOTIDE SEQUENCE</scope>
    <source>
        <strain evidence="2">CCC 489</strain>
    </source>
</reference>
<dbReference type="EMBL" id="SRPY01000607">
    <property type="protein sequence ID" value="KAG5920537.1"/>
    <property type="molecule type" value="Genomic_DNA"/>
</dbReference>
<gene>
    <name evidence="2" type="ORF">E4U42_006161</name>
</gene>
<dbReference type="InterPro" id="IPR036259">
    <property type="entry name" value="MFS_trans_sf"/>
</dbReference>
<accession>A0A8K0J3B8</accession>
<keyword evidence="3" id="KW-1185">Reference proteome</keyword>
<comment type="caution">
    <text evidence="2">The sequence shown here is derived from an EMBL/GenBank/DDBJ whole genome shotgun (WGS) entry which is preliminary data.</text>
</comment>